<name>A0A0D6EP17_SPOSA</name>
<dbReference type="PANTHER" id="PTHR28498:SF1">
    <property type="entry name" value="ZINC FINGER SWIM DOMAIN-CONTAINING PROTEIN 7"/>
    <property type="match status" value="1"/>
</dbReference>
<sequence length="149" mass="15638">MAASSLAQLLNGQLASLSSPLSDGDFRALALIVGSSMLLEALDLIDKDEVARISPPNGRPLYRVAGSSQSYTVHPELVGGYCPCPAFLYGVVATEHQAIPNTTQCKHLLACQIADRLDAWKDQDVGLKWIAGLATKFGAAPPPPPAQAG</sequence>
<dbReference type="InterPro" id="IPR007527">
    <property type="entry name" value="Znf_SWIM"/>
</dbReference>
<dbReference type="OrthoDB" id="337581at2759"/>
<proteinExistence type="predicted"/>
<dbReference type="AlphaFoldDB" id="A0A0D6EP17"/>
<dbReference type="PANTHER" id="PTHR28498">
    <property type="entry name" value="ZINC FINGER SWIM DOMAIN-CONTAINING PROTEIN 7"/>
    <property type="match status" value="1"/>
</dbReference>
<dbReference type="GO" id="GO:0000724">
    <property type="term" value="P:double-strand break repair via homologous recombination"/>
    <property type="evidence" value="ECO:0007669"/>
    <property type="project" value="TreeGrafter"/>
</dbReference>
<feature type="non-terminal residue" evidence="3">
    <location>
        <position position="1"/>
    </location>
</feature>
<evidence type="ECO:0000313" key="4">
    <source>
        <dbReference type="Proteomes" id="UP000243876"/>
    </source>
</evidence>
<dbReference type="Proteomes" id="UP000243876">
    <property type="component" value="Unassembled WGS sequence"/>
</dbReference>
<evidence type="ECO:0000313" key="3">
    <source>
        <dbReference type="EMBL" id="CEQ41335.1"/>
    </source>
</evidence>
<keyword evidence="1" id="KW-0863">Zinc-finger</keyword>
<keyword evidence="4" id="KW-1185">Reference proteome</keyword>
<gene>
    <name evidence="3" type="primary">SPOSA6832_03027</name>
</gene>
<keyword evidence="1" id="KW-0479">Metal-binding</keyword>
<evidence type="ECO:0000256" key="1">
    <source>
        <dbReference type="PROSITE-ProRule" id="PRU00325"/>
    </source>
</evidence>
<keyword evidence="1" id="KW-0862">Zinc</keyword>
<accession>A0A0D6EP17</accession>
<feature type="domain" description="SWIM-type" evidence="2">
    <location>
        <begin position="71"/>
        <end position="116"/>
    </location>
</feature>
<dbReference type="GO" id="GO:0097196">
    <property type="term" value="C:Shu complex"/>
    <property type="evidence" value="ECO:0007669"/>
    <property type="project" value="TreeGrafter"/>
</dbReference>
<dbReference type="EMBL" id="CENE01000013">
    <property type="protein sequence ID" value="CEQ41335.1"/>
    <property type="molecule type" value="Genomic_DNA"/>
</dbReference>
<dbReference type="PROSITE" id="PS50966">
    <property type="entry name" value="ZF_SWIM"/>
    <property type="match status" value="1"/>
</dbReference>
<evidence type="ECO:0000259" key="2">
    <source>
        <dbReference type="PROSITE" id="PS50966"/>
    </source>
</evidence>
<dbReference type="GO" id="GO:0008270">
    <property type="term" value="F:zinc ion binding"/>
    <property type="evidence" value="ECO:0007669"/>
    <property type="project" value="UniProtKB-KW"/>
</dbReference>
<reference evidence="4" key="1">
    <citation type="submission" date="2015-02" db="EMBL/GenBank/DDBJ databases">
        <authorList>
            <person name="Gon?alves P."/>
        </authorList>
    </citation>
    <scope>NUCLEOTIDE SEQUENCE [LARGE SCALE GENOMIC DNA]</scope>
</reference>
<organism evidence="3 4">
    <name type="scientific">Sporidiobolus salmonicolor</name>
    <name type="common">Yeast-like fungus</name>
    <name type="synonym">Sporobolomyces salmonicolor</name>
    <dbReference type="NCBI Taxonomy" id="5005"/>
    <lineage>
        <taxon>Eukaryota</taxon>
        <taxon>Fungi</taxon>
        <taxon>Dikarya</taxon>
        <taxon>Basidiomycota</taxon>
        <taxon>Pucciniomycotina</taxon>
        <taxon>Microbotryomycetes</taxon>
        <taxon>Sporidiobolales</taxon>
        <taxon>Sporidiobolaceae</taxon>
        <taxon>Sporobolomyces</taxon>
    </lineage>
</organism>
<protein>
    <submittedName>
        <fullName evidence="3">SPOSA6832_03027-mRNA-1:cds</fullName>
    </submittedName>
</protein>